<evidence type="ECO:0000256" key="5">
    <source>
        <dbReference type="ARBA" id="ARBA00022692"/>
    </source>
</evidence>
<dbReference type="AlphaFoldDB" id="A0A6J2KKP4"/>
<evidence type="ECO:0000256" key="9">
    <source>
        <dbReference type="ARBA" id="ARBA00023136"/>
    </source>
</evidence>
<keyword evidence="9 13" id="KW-0472">Membrane</keyword>
<keyword evidence="6 13" id="KW-1133">Transmembrane helix</keyword>
<gene>
    <name evidence="15" type="primary">LOC114250870</name>
</gene>
<sequence>MTAACNITSIPCIIKVKKNANIWMRSAACNCPRDCESRQYKVDISTGNLNALPYIPNNPFADVTFKRSTSIMRFIFPNSVYVKQKQETVVPLISLVSNLGGVFGLCLGCSCISVLEILFFSYLYIKRKIRKHLINPRK</sequence>
<evidence type="ECO:0000256" key="11">
    <source>
        <dbReference type="ARBA" id="ARBA00023303"/>
    </source>
</evidence>
<comment type="similarity">
    <text evidence="2 12">Belongs to the amiloride-sensitive sodium channel (TC 1.A.6) family.</text>
</comment>
<feature type="transmembrane region" description="Helical" evidence="13">
    <location>
        <begin position="102"/>
        <end position="125"/>
    </location>
</feature>
<dbReference type="PANTHER" id="PTHR11690">
    <property type="entry name" value="AMILORIDE-SENSITIVE SODIUM CHANNEL-RELATED"/>
    <property type="match status" value="1"/>
</dbReference>
<keyword evidence="8 12" id="KW-0406">Ion transport</keyword>
<dbReference type="OrthoDB" id="5978493at2759"/>
<evidence type="ECO:0000256" key="8">
    <source>
        <dbReference type="ARBA" id="ARBA00023065"/>
    </source>
</evidence>
<dbReference type="Pfam" id="PF00858">
    <property type="entry name" value="ASC"/>
    <property type="match status" value="1"/>
</dbReference>
<evidence type="ECO:0000256" key="10">
    <source>
        <dbReference type="ARBA" id="ARBA00023201"/>
    </source>
</evidence>
<evidence type="ECO:0000256" key="4">
    <source>
        <dbReference type="ARBA" id="ARBA00022461"/>
    </source>
</evidence>
<evidence type="ECO:0000256" key="2">
    <source>
        <dbReference type="ARBA" id="ARBA00007193"/>
    </source>
</evidence>
<dbReference type="PANTHER" id="PTHR11690:SF237">
    <property type="entry name" value="PICKPOCKET 16-RELATED"/>
    <property type="match status" value="1"/>
</dbReference>
<evidence type="ECO:0000256" key="6">
    <source>
        <dbReference type="ARBA" id="ARBA00022989"/>
    </source>
</evidence>
<comment type="subcellular location">
    <subcellularLocation>
        <location evidence="1">Membrane</location>
        <topology evidence="1">Multi-pass membrane protein</topology>
    </subcellularLocation>
</comment>
<proteinExistence type="inferred from homology"/>
<evidence type="ECO:0000256" key="1">
    <source>
        <dbReference type="ARBA" id="ARBA00004141"/>
    </source>
</evidence>
<evidence type="ECO:0000256" key="13">
    <source>
        <dbReference type="SAM" id="Phobius"/>
    </source>
</evidence>
<dbReference type="GO" id="GO:0015280">
    <property type="term" value="F:ligand-gated sodium channel activity"/>
    <property type="evidence" value="ECO:0007669"/>
    <property type="project" value="TreeGrafter"/>
</dbReference>
<evidence type="ECO:0000256" key="3">
    <source>
        <dbReference type="ARBA" id="ARBA00022448"/>
    </source>
</evidence>
<keyword evidence="4 12" id="KW-0894">Sodium channel</keyword>
<dbReference type="RefSeq" id="XP_028040724.1">
    <property type="nucleotide sequence ID" value="XM_028184923.1"/>
</dbReference>
<keyword evidence="7" id="KW-0915">Sodium</keyword>
<protein>
    <submittedName>
        <fullName evidence="15">Sodium channel protein Nach-like</fullName>
    </submittedName>
</protein>
<name>A0A6J2KKP4_BOMMA</name>
<dbReference type="GO" id="GO:0005886">
    <property type="term" value="C:plasma membrane"/>
    <property type="evidence" value="ECO:0007669"/>
    <property type="project" value="TreeGrafter"/>
</dbReference>
<evidence type="ECO:0000256" key="12">
    <source>
        <dbReference type="RuleBase" id="RU000679"/>
    </source>
</evidence>
<reference evidence="15" key="1">
    <citation type="submission" date="2025-08" db="UniProtKB">
        <authorList>
            <consortium name="RefSeq"/>
        </authorList>
    </citation>
    <scope>IDENTIFICATION</scope>
    <source>
        <tissue evidence="15">Silk gland</tissue>
    </source>
</reference>
<accession>A0A6J2KKP4</accession>
<dbReference type="Proteomes" id="UP000504629">
    <property type="component" value="Unplaced"/>
</dbReference>
<keyword evidence="14" id="KW-1185">Reference proteome</keyword>
<dbReference type="GeneID" id="114250870"/>
<keyword evidence="10 12" id="KW-0739">Sodium transport</keyword>
<organism evidence="14 15">
    <name type="scientific">Bombyx mandarina</name>
    <name type="common">Wild silk moth</name>
    <name type="synonym">Wild silkworm</name>
    <dbReference type="NCBI Taxonomy" id="7092"/>
    <lineage>
        <taxon>Eukaryota</taxon>
        <taxon>Metazoa</taxon>
        <taxon>Ecdysozoa</taxon>
        <taxon>Arthropoda</taxon>
        <taxon>Hexapoda</taxon>
        <taxon>Insecta</taxon>
        <taxon>Pterygota</taxon>
        <taxon>Neoptera</taxon>
        <taxon>Endopterygota</taxon>
        <taxon>Lepidoptera</taxon>
        <taxon>Glossata</taxon>
        <taxon>Ditrysia</taxon>
        <taxon>Bombycoidea</taxon>
        <taxon>Bombycidae</taxon>
        <taxon>Bombycinae</taxon>
        <taxon>Bombyx</taxon>
    </lineage>
</organism>
<dbReference type="PRINTS" id="PR01078">
    <property type="entry name" value="AMINACHANNEL"/>
</dbReference>
<keyword evidence="5 12" id="KW-0812">Transmembrane</keyword>
<evidence type="ECO:0000313" key="15">
    <source>
        <dbReference type="RefSeq" id="XP_028040724.1"/>
    </source>
</evidence>
<evidence type="ECO:0000313" key="14">
    <source>
        <dbReference type="Proteomes" id="UP000504629"/>
    </source>
</evidence>
<dbReference type="KEGG" id="bman:114250870"/>
<keyword evidence="3 12" id="KW-0813">Transport</keyword>
<dbReference type="Gene3D" id="1.10.287.770">
    <property type="entry name" value="YojJ-like"/>
    <property type="match status" value="1"/>
</dbReference>
<keyword evidence="11 12" id="KW-0407">Ion channel</keyword>
<dbReference type="InterPro" id="IPR001873">
    <property type="entry name" value="ENaC"/>
</dbReference>
<evidence type="ECO:0000256" key="7">
    <source>
        <dbReference type="ARBA" id="ARBA00023053"/>
    </source>
</evidence>